<dbReference type="Proteomes" id="UP001142374">
    <property type="component" value="Unassembled WGS sequence"/>
</dbReference>
<dbReference type="EMBL" id="JANIID010000027">
    <property type="protein sequence ID" value="MCQ8773176.1"/>
    <property type="molecule type" value="Genomic_DNA"/>
</dbReference>
<dbReference type="SUPFAM" id="SSF56059">
    <property type="entry name" value="Glutathione synthetase ATP-binding domain-like"/>
    <property type="match status" value="1"/>
</dbReference>
<dbReference type="InterPro" id="IPR005479">
    <property type="entry name" value="CPAse_ATP-bd"/>
</dbReference>
<organism evidence="3 4">
    <name type="scientific">Streptomyces telluris</name>
    <dbReference type="NCBI Taxonomy" id="2720021"/>
    <lineage>
        <taxon>Bacteria</taxon>
        <taxon>Bacillati</taxon>
        <taxon>Actinomycetota</taxon>
        <taxon>Actinomycetes</taxon>
        <taxon>Kitasatosporales</taxon>
        <taxon>Streptomycetaceae</taxon>
        <taxon>Streptomyces</taxon>
    </lineage>
</organism>
<feature type="domain" description="ATP-grasp" evidence="2">
    <location>
        <begin position="127"/>
        <end position="313"/>
    </location>
</feature>
<keyword evidence="1" id="KW-0547">Nucleotide-binding</keyword>
<dbReference type="AlphaFoldDB" id="A0A9X2RR55"/>
<sequence length="417" mass="44022">MSGNADGMVVRMVHVIVLGEFRADRVVLPLRRGGAEVTVLGSTDLASFLGPGVACAQFPAVLDEDALLRLLAVCRADIALPNMGCHGQEQFLPVYARAAPRVREAGCRMPVHGETFALLASDKVVLHRLAGERGWPVPRGVVCEEAGGLEAAAEQLGFPVLVKEARSEFSSGRHYVENGVCLGRVGAEVTYPVLVQEAAAGEEYAVEFFSGSSSTVAWPVASLGRLGSDCDPGRRVRVAPVALPALARGELAVMVADMVKAFGPWGPWQIDFAVTDDGRLRLIEVNGRLSGVSNMSWASTGVDPHVAFARAALGRNPRSPKADRVALELPVPNGALLPTAPDGTDLLCFPGSPFNPAPCVRGFHRPVFMVPGRLEDAARAWLRALSPGTLLDGAADEAISQLDRGLHALRQGGLAPS</sequence>
<dbReference type="PROSITE" id="PS50975">
    <property type="entry name" value="ATP_GRASP"/>
    <property type="match status" value="1"/>
</dbReference>
<dbReference type="Gene3D" id="3.30.470.20">
    <property type="entry name" value="ATP-grasp fold, B domain"/>
    <property type="match status" value="1"/>
</dbReference>
<evidence type="ECO:0000256" key="1">
    <source>
        <dbReference type="PROSITE-ProRule" id="PRU00409"/>
    </source>
</evidence>
<reference evidence="3" key="1">
    <citation type="submission" date="2022-06" db="EMBL/GenBank/DDBJ databases">
        <title>WGS of actinobacteria.</title>
        <authorList>
            <person name="Thawai C."/>
        </authorList>
    </citation>
    <scope>NUCLEOTIDE SEQUENCE</scope>
    <source>
        <strain evidence="3">AA8</strain>
    </source>
</reference>
<dbReference type="GO" id="GO:0005524">
    <property type="term" value="F:ATP binding"/>
    <property type="evidence" value="ECO:0007669"/>
    <property type="project" value="UniProtKB-UniRule"/>
</dbReference>
<evidence type="ECO:0000313" key="3">
    <source>
        <dbReference type="EMBL" id="MCQ8773176.1"/>
    </source>
</evidence>
<accession>A0A9X2RR55</accession>
<dbReference type="Pfam" id="PF02786">
    <property type="entry name" value="CPSase_L_D2"/>
    <property type="match status" value="1"/>
</dbReference>
<proteinExistence type="predicted"/>
<dbReference type="GO" id="GO:0046872">
    <property type="term" value="F:metal ion binding"/>
    <property type="evidence" value="ECO:0007669"/>
    <property type="project" value="InterPro"/>
</dbReference>
<evidence type="ECO:0000313" key="4">
    <source>
        <dbReference type="Proteomes" id="UP001142374"/>
    </source>
</evidence>
<keyword evidence="1" id="KW-0067">ATP-binding</keyword>
<dbReference type="InterPro" id="IPR011761">
    <property type="entry name" value="ATP-grasp"/>
</dbReference>
<evidence type="ECO:0000259" key="2">
    <source>
        <dbReference type="PROSITE" id="PS50975"/>
    </source>
</evidence>
<protein>
    <recommendedName>
        <fullName evidence="2">ATP-grasp domain-containing protein</fullName>
    </recommendedName>
</protein>
<keyword evidence="4" id="KW-1185">Reference proteome</keyword>
<name>A0A9X2RR55_9ACTN</name>
<dbReference type="RefSeq" id="WP_168095606.1">
    <property type="nucleotide sequence ID" value="NZ_JAATER010000451.1"/>
</dbReference>
<comment type="caution">
    <text evidence="3">The sequence shown here is derived from an EMBL/GenBank/DDBJ whole genome shotgun (WGS) entry which is preliminary data.</text>
</comment>
<gene>
    <name evidence="3" type="ORF">NQU55_25930</name>
</gene>